<accession>A0ABN2QTE8</accession>
<organism evidence="1 2">
    <name type="scientific">Microbacterium deminutum</name>
    <dbReference type="NCBI Taxonomy" id="344164"/>
    <lineage>
        <taxon>Bacteria</taxon>
        <taxon>Bacillati</taxon>
        <taxon>Actinomycetota</taxon>
        <taxon>Actinomycetes</taxon>
        <taxon>Micrococcales</taxon>
        <taxon>Microbacteriaceae</taxon>
        <taxon>Microbacterium</taxon>
    </lineage>
</organism>
<gene>
    <name evidence="1" type="ORF">GCM10009776_20090</name>
</gene>
<proteinExistence type="predicted"/>
<evidence type="ECO:0000313" key="1">
    <source>
        <dbReference type="EMBL" id="GAA1957771.1"/>
    </source>
</evidence>
<comment type="caution">
    <text evidence="1">The sequence shown here is derived from an EMBL/GenBank/DDBJ whole genome shotgun (WGS) entry which is preliminary data.</text>
</comment>
<dbReference type="RefSeq" id="WP_344094014.1">
    <property type="nucleotide sequence ID" value="NZ_BAAAOG010000002.1"/>
</dbReference>
<name>A0ABN2QTE8_9MICO</name>
<dbReference type="EMBL" id="BAAAOG010000002">
    <property type="protein sequence ID" value="GAA1957771.1"/>
    <property type="molecule type" value="Genomic_DNA"/>
</dbReference>
<evidence type="ECO:0000313" key="2">
    <source>
        <dbReference type="Proteomes" id="UP001499933"/>
    </source>
</evidence>
<dbReference type="Proteomes" id="UP001499933">
    <property type="component" value="Unassembled WGS sequence"/>
</dbReference>
<sequence length="58" mass="6703">MAQQKGIVRMWRGSVRTEDADEYVAYIERTGMTEYRETPGNLDAWMLTRDLGDGTTEM</sequence>
<reference evidence="1 2" key="1">
    <citation type="journal article" date="2019" name="Int. J. Syst. Evol. Microbiol.">
        <title>The Global Catalogue of Microorganisms (GCM) 10K type strain sequencing project: providing services to taxonomists for standard genome sequencing and annotation.</title>
        <authorList>
            <consortium name="The Broad Institute Genomics Platform"/>
            <consortium name="The Broad Institute Genome Sequencing Center for Infectious Disease"/>
            <person name="Wu L."/>
            <person name="Ma J."/>
        </authorList>
    </citation>
    <scope>NUCLEOTIDE SEQUENCE [LARGE SCALE GENOMIC DNA]</scope>
    <source>
        <strain evidence="1 2">JCM 14901</strain>
    </source>
</reference>
<keyword evidence="2" id="KW-1185">Reference proteome</keyword>
<protein>
    <submittedName>
        <fullName evidence="1">Uncharacterized protein</fullName>
    </submittedName>
</protein>